<sequence>MAAIMLELVAESILMKFLYLRKLKSAVEPGIKGSDVDKANEDPALTEEANEAEVVTLVPVVISSQLLVVLVVERAVSFIEVKID</sequence>
<comment type="caution">
    <text evidence="1">The sequence shown here is derived from an EMBL/GenBank/DDBJ whole genome shotgun (WGS) entry which is preliminary data.</text>
</comment>
<proteinExistence type="predicted"/>
<evidence type="ECO:0000313" key="2">
    <source>
        <dbReference type="Proteomes" id="UP000297299"/>
    </source>
</evidence>
<protein>
    <submittedName>
        <fullName evidence="1">Uncharacterized protein</fullName>
    </submittedName>
</protein>
<organism evidence="1 2">
    <name type="scientific">Botryotinia calthae</name>
    <dbReference type="NCBI Taxonomy" id="38488"/>
    <lineage>
        <taxon>Eukaryota</taxon>
        <taxon>Fungi</taxon>
        <taxon>Dikarya</taxon>
        <taxon>Ascomycota</taxon>
        <taxon>Pezizomycotina</taxon>
        <taxon>Leotiomycetes</taxon>
        <taxon>Helotiales</taxon>
        <taxon>Sclerotiniaceae</taxon>
        <taxon>Botryotinia</taxon>
    </lineage>
</organism>
<dbReference type="EMBL" id="PHWZ01000462">
    <property type="protein sequence ID" value="TEY39258.1"/>
    <property type="molecule type" value="Genomic_DNA"/>
</dbReference>
<accession>A0A4Y8CMN7</accession>
<gene>
    <name evidence="1" type="ORF">BOTCAL_0463g00090</name>
</gene>
<reference evidence="1 2" key="1">
    <citation type="submission" date="2017-11" db="EMBL/GenBank/DDBJ databases">
        <title>Comparative genomics of Botrytis spp.</title>
        <authorList>
            <person name="Valero-Jimenez C.A."/>
            <person name="Tapia P."/>
            <person name="Veloso J."/>
            <person name="Silva-Moreno E."/>
            <person name="Staats M."/>
            <person name="Valdes J.H."/>
            <person name="Van Kan J.A.L."/>
        </authorList>
    </citation>
    <scope>NUCLEOTIDE SEQUENCE [LARGE SCALE GENOMIC DNA]</scope>
    <source>
        <strain evidence="1 2">MUCL2830</strain>
    </source>
</reference>
<dbReference type="Proteomes" id="UP000297299">
    <property type="component" value="Unassembled WGS sequence"/>
</dbReference>
<keyword evidence="2" id="KW-1185">Reference proteome</keyword>
<evidence type="ECO:0000313" key="1">
    <source>
        <dbReference type="EMBL" id="TEY39258.1"/>
    </source>
</evidence>
<name>A0A4Y8CMN7_9HELO</name>
<dbReference type="AlphaFoldDB" id="A0A4Y8CMN7"/>